<gene>
    <name evidence="1" type="ORF">rCG_20806</name>
</gene>
<sequence>MENFLPVRSRTEVCKDGLLEPAVHWPASLTEQKFSCFCFSPVA</sequence>
<evidence type="ECO:0000313" key="1">
    <source>
        <dbReference type="EMBL" id="EDL81721.1"/>
    </source>
</evidence>
<name>A6JEH7_RAT</name>
<reference evidence="2" key="1">
    <citation type="submission" date="2005-09" db="EMBL/GenBank/DDBJ databases">
        <authorList>
            <person name="Mural R.J."/>
            <person name="Li P.W."/>
            <person name="Adams M.D."/>
            <person name="Amanatides P.G."/>
            <person name="Baden-Tillson H."/>
            <person name="Barnstead M."/>
            <person name="Chin S.H."/>
            <person name="Dew I."/>
            <person name="Evans C.A."/>
            <person name="Ferriera S."/>
            <person name="Flanigan M."/>
            <person name="Fosler C."/>
            <person name="Glodek A."/>
            <person name="Gu Z."/>
            <person name="Holt R.A."/>
            <person name="Jennings D."/>
            <person name="Kraft C.L."/>
            <person name="Lu F."/>
            <person name="Nguyen T."/>
            <person name="Nusskern D.R."/>
            <person name="Pfannkoch C.M."/>
            <person name="Sitter C."/>
            <person name="Sutton G.G."/>
            <person name="Venter J.C."/>
            <person name="Wang Z."/>
            <person name="Woodage T."/>
            <person name="Zheng X.H."/>
            <person name="Zhong F."/>
        </authorList>
    </citation>
    <scope>NUCLEOTIDE SEQUENCE [LARGE SCALE GENOMIC DNA]</scope>
    <source>
        <strain>BN</strain>
        <strain evidence="2">Sprague-Dawley</strain>
    </source>
</reference>
<dbReference type="EMBL" id="CH473982">
    <property type="protein sequence ID" value="EDL81721.1"/>
    <property type="molecule type" value="Genomic_DNA"/>
</dbReference>
<dbReference type="Proteomes" id="UP000234681">
    <property type="component" value="Chromosome 6"/>
</dbReference>
<dbReference type="AlphaFoldDB" id="A6JEH7"/>
<protein>
    <submittedName>
        <fullName evidence="1">RCG20806</fullName>
    </submittedName>
</protein>
<organism evidence="1 2">
    <name type="scientific">Rattus norvegicus</name>
    <name type="common">Rat</name>
    <dbReference type="NCBI Taxonomy" id="10116"/>
    <lineage>
        <taxon>Eukaryota</taxon>
        <taxon>Metazoa</taxon>
        <taxon>Chordata</taxon>
        <taxon>Craniata</taxon>
        <taxon>Vertebrata</taxon>
        <taxon>Euteleostomi</taxon>
        <taxon>Mammalia</taxon>
        <taxon>Eutheria</taxon>
        <taxon>Euarchontoglires</taxon>
        <taxon>Glires</taxon>
        <taxon>Rodentia</taxon>
        <taxon>Myomorpha</taxon>
        <taxon>Muroidea</taxon>
        <taxon>Muridae</taxon>
        <taxon>Murinae</taxon>
        <taxon>Rattus</taxon>
    </lineage>
</organism>
<evidence type="ECO:0000313" key="2">
    <source>
        <dbReference type="Proteomes" id="UP000234681"/>
    </source>
</evidence>
<proteinExistence type="predicted"/>
<accession>A6JEH7</accession>